<evidence type="ECO:0000313" key="2">
    <source>
        <dbReference type="EMBL" id="KAF3857423.1"/>
    </source>
</evidence>
<dbReference type="EMBL" id="JAAKFY010000005">
    <property type="protein sequence ID" value="KAF3857423.1"/>
    <property type="molecule type" value="Genomic_DNA"/>
</dbReference>
<name>A0A7J5Z7D1_DISMA</name>
<feature type="region of interest" description="Disordered" evidence="1">
    <location>
        <begin position="1"/>
        <end position="59"/>
    </location>
</feature>
<organism evidence="2 3">
    <name type="scientific">Dissostichus mawsoni</name>
    <name type="common">Antarctic cod</name>
    <dbReference type="NCBI Taxonomy" id="36200"/>
    <lineage>
        <taxon>Eukaryota</taxon>
        <taxon>Metazoa</taxon>
        <taxon>Chordata</taxon>
        <taxon>Craniata</taxon>
        <taxon>Vertebrata</taxon>
        <taxon>Euteleostomi</taxon>
        <taxon>Actinopterygii</taxon>
        <taxon>Neopterygii</taxon>
        <taxon>Teleostei</taxon>
        <taxon>Neoteleostei</taxon>
        <taxon>Acanthomorphata</taxon>
        <taxon>Eupercaria</taxon>
        <taxon>Perciformes</taxon>
        <taxon>Notothenioidei</taxon>
        <taxon>Nototheniidae</taxon>
        <taxon>Dissostichus</taxon>
    </lineage>
</organism>
<feature type="region of interest" description="Disordered" evidence="1">
    <location>
        <begin position="129"/>
        <end position="172"/>
    </location>
</feature>
<accession>A0A7J5Z7D1</accession>
<comment type="caution">
    <text evidence="2">The sequence shown here is derived from an EMBL/GenBank/DDBJ whole genome shotgun (WGS) entry which is preliminary data.</text>
</comment>
<feature type="compositionally biased region" description="Basic and acidic residues" evidence="1">
    <location>
        <begin position="48"/>
        <end position="59"/>
    </location>
</feature>
<sequence length="172" mass="19129">MSYRVRPCLQARPNNFPNMKDGSECNQGQNLRSTPASKRSTRLGQGGKKGDKKKEEDKKFLSCKDRIHLNSEESKDSMFETVNSTSIVTTRSPPSDKALLMHWDCPFSAQGVKEYSGGWGSSGGLHILESAETHPRQRSHPSSKPAVHGQTFRGGDYSPAVSEIIENVEHRR</sequence>
<gene>
    <name evidence="2" type="ORF">F7725_009282</name>
</gene>
<dbReference type="Proteomes" id="UP000518266">
    <property type="component" value="Unassembled WGS sequence"/>
</dbReference>
<evidence type="ECO:0000313" key="3">
    <source>
        <dbReference type="Proteomes" id="UP000518266"/>
    </source>
</evidence>
<protein>
    <submittedName>
        <fullName evidence="2">Uncharacterized protein</fullName>
    </submittedName>
</protein>
<dbReference type="AlphaFoldDB" id="A0A7J5Z7D1"/>
<keyword evidence="3" id="KW-1185">Reference proteome</keyword>
<proteinExistence type="predicted"/>
<evidence type="ECO:0000256" key="1">
    <source>
        <dbReference type="SAM" id="MobiDB-lite"/>
    </source>
</evidence>
<feature type="compositionally biased region" description="Polar residues" evidence="1">
    <location>
        <begin position="24"/>
        <end position="38"/>
    </location>
</feature>
<reference evidence="2 3" key="1">
    <citation type="submission" date="2020-03" db="EMBL/GenBank/DDBJ databases">
        <title>Dissostichus mawsoni Genome sequencing and assembly.</title>
        <authorList>
            <person name="Park H."/>
        </authorList>
    </citation>
    <scope>NUCLEOTIDE SEQUENCE [LARGE SCALE GENOMIC DNA]</scope>
    <source>
        <strain evidence="2">DM0001</strain>
        <tissue evidence="2">Muscle</tissue>
    </source>
</reference>